<evidence type="ECO:0000256" key="3">
    <source>
        <dbReference type="ARBA" id="ARBA00023163"/>
    </source>
</evidence>
<dbReference type="PRINTS" id="PR00598">
    <property type="entry name" value="HTHMARR"/>
</dbReference>
<dbReference type="InterPro" id="IPR036388">
    <property type="entry name" value="WH-like_DNA-bd_sf"/>
</dbReference>
<dbReference type="Proteomes" id="UP000294832">
    <property type="component" value="Unassembled WGS sequence"/>
</dbReference>
<evidence type="ECO:0000313" key="6">
    <source>
        <dbReference type="Proteomes" id="UP000294832"/>
    </source>
</evidence>
<evidence type="ECO:0000256" key="2">
    <source>
        <dbReference type="ARBA" id="ARBA00023125"/>
    </source>
</evidence>
<evidence type="ECO:0000259" key="4">
    <source>
        <dbReference type="PROSITE" id="PS50995"/>
    </source>
</evidence>
<evidence type="ECO:0000313" key="5">
    <source>
        <dbReference type="EMBL" id="TCN82846.1"/>
    </source>
</evidence>
<comment type="caution">
    <text evidence="5">The sequence shown here is derived from an EMBL/GenBank/DDBJ whole genome shotgun (WGS) entry which is preliminary data.</text>
</comment>
<gene>
    <name evidence="5" type="ORF">EDC91_11767</name>
</gene>
<dbReference type="Gene3D" id="1.10.10.10">
    <property type="entry name" value="Winged helix-like DNA-binding domain superfamily/Winged helix DNA-binding domain"/>
    <property type="match status" value="1"/>
</dbReference>
<dbReference type="GO" id="GO:0003700">
    <property type="term" value="F:DNA-binding transcription factor activity"/>
    <property type="evidence" value="ECO:0007669"/>
    <property type="project" value="InterPro"/>
</dbReference>
<feature type="domain" description="HTH marR-type" evidence="4">
    <location>
        <begin position="13"/>
        <end position="145"/>
    </location>
</feature>
<dbReference type="PANTHER" id="PTHR42756">
    <property type="entry name" value="TRANSCRIPTIONAL REGULATOR, MARR"/>
    <property type="match status" value="1"/>
</dbReference>
<dbReference type="AlphaFoldDB" id="A0A4R2FCI1"/>
<dbReference type="EMBL" id="SLWF01000017">
    <property type="protein sequence ID" value="TCN82846.1"/>
    <property type="molecule type" value="Genomic_DNA"/>
</dbReference>
<sequence>MAYFTASKIEQNPFSLGHLLHLVNQYKDRVLTRHLLPLDITAQQFKVLMMIHRDHVESCSVLSQRLSIDGGATTRMLDRLEQKQLLQRVRDSKDRRRIALQLTESGHAFCQQMPEMIAEMLNEFTQGLDDQDIAQLELLLRKILCAGGVLEQQPE</sequence>
<proteinExistence type="predicted"/>
<dbReference type="Pfam" id="PF01047">
    <property type="entry name" value="MarR"/>
    <property type="match status" value="1"/>
</dbReference>
<dbReference type="InterPro" id="IPR036390">
    <property type="entry name" value="WH_DNA-bd_sf"/>
</dbReference>
<organism evidence="5 6">
    <name type="scientific">Shewanella fodinae</name>
    <dbReference type="NCBI Taxonomy" id="552357"/>
    <lineage>
        <taxon>Bacteria</taxon>
        <taxon>Pseudomonadati</taxon>
        <taxon>Pseudomonadota</taxon>
        <taxon>Gammaproteobacteria</taxon>
        <taxon>Alteromonadales</taxon>
        <taxon>Shewanellaceae</taxon>
        <taxon>Shewanella</taxon>
    </lineage>
</organism>
<dbReference type="InterPro" id="IPR000835">
    <property type="entry name" value="HTH_MarR-typ"/>
</dbReference>
<name>A0A4R2FCI1_9GAMM</name>
<keyword evidence="3" id="KW-0804">Transcription</keyword>
<protein>
    <submittedName>
        <fullName evidence="5">DNA-binding MarR family transcriptional regulator</fullName>
    </submittedName>
</protein>
<dbReference type="RefSeq" id="WP_133039363.1">
    <property type="nucleotide sequence ID" value="NZ_BMXW01000003.1"/>
</dbReference>
<dbReference type="SUPFAM" id="SSF46785">
    <property type="entry name" value="Winged helix' DNA-binding domain"/>
    <property type="match status" value="1"/>
</dbReference>
<dbReference type="PROSITE" id="PS50995">
    <property type="entry name" value="HTH_MARR_2"/>
    <property type="match status" value="1"/>
</dbReference>
<keyword evidence="1" id="KW-0805">Transcription regulation</keyword>
<dbReference type="OrthoDB" id="32523at2"/>
<dbReference type="PANTHER" id="PTHR42756:SF1">
    <property type="entry name" value="TRANSCRIPTIONAL REPRESSOR OF EMRAB OPERON"/>
    <property type="match status" value="1"/>
</dbReference>
<dbReference type="SMART" id="SM00347">
    <property type="entry name" value="HTH_MARR"/>
    <property type="match status" value="1"/>
</dbReference>
<evidence type="ECO:0000256" key="1">
    <source>
        <dbReference type="ARBA" id="ARBA00023015"/>
    </source>
</evidence>
<dbReference type="GO" id="GO:0003677">
    <property type="term" value="F:DNA binding"/>
    <property type="evidence" value="ECO:0007669"/>
    <property type="project" value="UniProtKB-KW"/>
</dbReference>
<reference evidence="5 6" key="1">
    <citation type="submission" date="2019-03" db="EMBL/GenBank/DDBJ databases">
        <title>Freshwater and sediment microbial communities from various areas in North America, analyzing microbe dynamics in response to fracking.</title>
        <authorList>
            <person name="Lamendella R."/>
        </authorList>
    </citation>
    <scope>NUCLEOTIDE SEQUENCE [LARGE SCALE GENOMIC DNA]</scope>
    <source>
        <strain evidence="5 6">74A</strain>
    </source>
</reference>
<keyword evidence="2 5" id="KW-0238">DNA-binding</keyword>
<accession>A0A4R2FCI1</accession>
<keyword evidence="6" id="KW-1185">Reference proteome</keyword>